<comment type="caution">
    <text evidence="1">The sequence shown here is derived from an EMBL/GenBank/DDBJ whole genome shotgun (WGS) entry which is preliminary data.</text>
</comment>
<protein>
    <submittedName>
        <fullName evidence="1">Uncharacterized protein</fullName>
    </submittedName>
</protein>
<dbReference type="AlphaFoldDB" id="A0AAE1B7U1"/>
<dbReference type="EMBL" id="JAWDGP010000381">
    <property type="protein sequence ID" value="KAK3801033.1"/>
    <property type="molecule type" value="Genomic_DNA"/>
</dbReference>
<organism evidence="1 2">
    <name type="scientific">Elysia crispata</name>
    <name type="common">lettuce slug</name>
    <dbReference type="NCBI Taxonomy" id="231223"/>
    <lineage>
        <taxon>Eukaryota</taxon>
        <taxon>Metazoa</taxon>
        <taxon>Spiralia</taxon>
        <taxon>Lophotrochozoa</taxon>
        <taxon>Mollusca</taxon>
        <taxon>Gastropoda</taxon>
        <taxon>Heterobranchia</taxon>
        <taxon>Euthyneura</taxon>
        <taxon>Panpulmonata</taxon>
        <taxon>Sacoglossa</taxon>
        <taxon>Placobranchoidea</taxon>
        <taxon>Plakobranchidae</taxon>
        <taxon>Elysia</taxon>
    </lineage>
</organism>
<reference evidence="1" key="1">
    <citation type="journal article" date="2023" name="G3 (Bethesda)">
        <title>A reference genome for the long-term kleptoplast-retaining sea slug Elysia crispata morphotype clarki.</title>
        <authorList>
            <person name="Eastman K.E."/>
            <person name="Pendleton A.L."/>
            <person name="Shaikh M.A."/>
            <person name="Suttiyut T."/>
            <person name="Ogas R."/>
            <person name="Tomko P."/>
            <person name="Gavelis G."/>
            <person name="Widhalm J.R."/>
            <person name="Wisecaver J.H."/>
        </authorList>
    </citation>
    <scope>NUCLEOTIDE SEQUENCE</scope>
    <source>
        <strain evidence="1">ECLA1</strain>
    </source>
</reference>
<name>A0AAE1B7U1_9GAST</name>
<gene>
    <name evidence="1" type="ORF">RRG08_019928</name>
</gene>
<evidence type="ECO:0000313" key="1">
    <source>
        <dbReference type="EMBL" id="KAK3801033.1"/>
    </source>
</evidence>
<sequence>MPITLKLSFPKPNRFVLAIHDNKPRRNDQCLFWTQSLHSIRAPTPARASICWKTTPIWTPVVWEKCVKEPNQARKEGDIETNSTNSRNRLECVCPHCESDV</sequence>
<accession>A0AAE1B7U1</accession>
<dbReference type="Proteomes" id="UP001283361">
    <property type="component" value="Unassembled WGS sequence"/>
</dbReference>
<evidence type="ECO:0000313" key="2">
    <source>
        <dbReference type="Proteomes" id="UP001283361"/>
    </source>
</evidence>
<keyword evidence="2" id="KW-1185">Reference proteome</keyword>
<proteinExistence type="predicted"/>